<organism evidence="2 3">
    <name type="scientific">Pedococcus cremeus</name>
    <dbReference type="NCBI Taxonomy" id="587636"/>
    <lineage>
        <taxon>Bacteria</taxon>
        <taxon>Bacillati</taxon>
        <taxon>Actinomycetota</taxon>
        <taxon>Actinomycetes</taxon>
        <taxon>Micrococcales</taxon>
        <taxon>Intrasporangiaceae</taxon>
        <taxon>Pedococcus</taxon>
    </lineage>
</organism>
<dbReference type="NCBIfam" id="TIGR03816">
    <property type="entry name" value="tadE_like_DECH"/>
    <property type="match status" value="1"/>
</dbReference>
<dbReference type="EMBL" id="FOHB01000005">
    <property type="protein sequence ID" value="SES32854.1"/>
    <property type="molecule type" value="Genomic_DNA"/>
</dbReference>
<keyword evidence="2" id="KW-0347">Helicase</keyword>
<dbReference type="InterPro" id="IPR021202">
    <property type="entry name" value="Rv3654c-like"/>
</dbReference>
<keyword evidence="2" id="KW-0378">Hydrolase</keyword>
<dbReference type="STRING" id="587636.SAMN05216199_2881"/>
<dbReference type="AlphaFoldDB" id="A0A1H9WG90"/>
<evidence type="ECO:0000313" key="2">
    <source>
        <dbReference type="EMBL" id="SES32854.1"/>
    </source>
</evidence>
<sequence>MRWLRSPGHRLGRASPEQGSGTVLGVAAVGAVLLCLLGGLALVAVVRATHTARAAADLSALAGAAVQRAPSAPVAAAGACARAGLVAAANGAVLTACITDAEGRVTVEVRVDVNAPVPTLALGPARARARAGTVP</sequence>
<reference evidence="3" key="1">
    <citation type="submission" date="2016-10" db="EMBL/GenBank/DDBJ databases">
        <authorList>
            <person name="Varghese N."/>
            <person name="Submissions S."/>
        </authorList>
    </citation>
    <scope>NUCLEOTIDE SEQUENCE [LARGE SCALE GENOMIC DNA]</scope>
    <source>
        <strain evidence="3">CGMCC 1.6963</strain>
    </source>
</reference>
<proteinExistence type="predicted"/>
<evidence type="ECO:0000313" key="3">
    <source>
        <dbReference type="Proteomes" id="UP000199019"/>
    </source>
</evidence>
<keyword evidence="2" id="KW-0067">ATP-binding</keyword>
<evidence type="ECO:0000256" key="1">
    <source>
        <dbReference type="SAM" id="Phobius"/>
    </source>
</evidence>
<dbReference type="Proteomes" id="UP000199019">
    <property type="component" value="Unassembled WGS sequence"/>
</dbReference>
<name>A0A1H9WG90_9MICO</name>
<accession>A0A1H9WG90</accession>
<keyword evidence="1" id="KW-0472">Membrane</keyword>
<keyword evidence="1" id="KW-1133">Transmembrane helix</keyword>
<dbReference type="GO" id="GO:0004386">
    <property type="term" value="F:helicase activity"/>
    <property type="evidence" value="ECO:0007669"/>
    <property type="project" value="UniProtKB-KW"/>
</dbReference>
<feature type="transmembrane region" description="Helical" evidence="1">
    <location>
        <begin position="21"/>
        <end position="46"/>
    </location>
</feature>
<gene>
    <name evidence="2" type="ORF">SAMN05216199_2881</name>
</gene>
<keyword evidence="3" id="KW-1185">Reference proteome</keyword>
<keyword evidence="1" id="KW-0812">Transmembrane</keyword>
<protein>
    <submittedName>
        <fullName evidence="2">Helicase/secretion neighborhood TadE-like protein</fullName>
    </submittedName>
</protein>
<keyword evidence="2" id="KW-0547">Nucleotide-binding</keyword>